<feature type="compositionally biased region" description="Low complexity" evidence="1">
    <location>
        <begin position="102"/>
        <end position="111"/>
    </location>
</feature>
<dbReference type="EMBL" id="BRXY01000055">
    <property type="protein sequence ID" value="GMH58780.1"/>
    <property type="molecule type" value="Genomic_DNA"/>
</dbReference>
<accession>A0A9W6ZZQ2</accession>
<dbReference type="OrthoDB" id="10461874at2759"/>
<feature type="region of interest" description="Disordered" evidence="1">
    <location>
        <begin position="471"/>
        <end position="500"/>
    </location>
</feature>
<proteinExistence type="predicted"/>
<feature type="compositionally biased region" description="Basic and acidic residues" evidence="1">
    <location>
        <begin position="1"/>
        <end position="11"/>
    </location>
</feature>
<feature type="compositionally biased region" description="Basic and acidic residues" evidence="1">
    <location>
        <begin position="472"/>
        <end position="500"/>
    </location>
</feature>
<feature type="region of interest" description="Disordered" evidence="1">
    <location>
        <begin position="550"/>
        <end position="603"/>
    </location>
</feature>
<name>A0A9W6ZZQ2_9STRA</name>
<evidence type="ECO:0000256" key="1">
    <source>
        <dbReference type="SAM" id="MobiDB-lite"/>
    </source>
</evidence>
<dbReference type="AlphaFoldDB" id="A0A9W6ZZQ2"/>
<dbReference type="SUPFAM" id="SSF50156">
    <property type="entry name" value="PDZ domain-like"/>
    <property type="match status" value="1"/>
</dbReference>
<sequence length="1103" mass="119672">MSQHTDADSAVHVRNARQLNGDSTPLRNTSQPTSTQSATPSNSSTSPNGDVTTSTIRGATPGAQVRERNSELEALAKLAPVQKKRDSFVELEEEQRRRRSDVSMTSQSSSRRGSRQVTIEESPLPSKSQPGAGARAGASVAYLEDGLVAGSSPVSDPLLQLPNTYKIVLERDAPPLDSEFEDEEDEYDPSLGVHFYIPPPTSAFDDQSTNDFLSQLTGGGSLLREASTGSNGESAVSANSSMLIIRSISPLSSGKSSPAQRCGMLNKGDVVLRINEETVWGRGVMELGEIISRQMGWKEGGDNSDRMKIELLCVIGEGAEIIKGLEERERRLKNRGGKGRGGGEVDSLLSFLGGADNMLGGSSGFEANRSDYYSSDDEDEEAGNLNLSSQWEEGASDLSTEEVPLTHFVPLESNVIKVKNPFVSTLTPLRSSAGEDELVRRILGKITTALSVDEEDEGDILLGERVVDEEEYKDKVREGEGDGVKGEGQEKEEGKEEKAEECSVRVDLWNKIVEEAGGNLGVEVLKHIDRLSEDEWTELLLRAVQASLDSTTREKGKGKGKGNKGGAGDNNPPQSEGNSNALSPPEVTSFGEDDTPADKSTNKSVDEMFSEGFGDIFGVPTTPSKGFLEVVNPRAVPPEYAPPYHLTEAIFSCGGGRRGEILREWTKFLGNREVEKVQMEGEDFPHLSQMCCELLRNYVVERVAEAVAEDGSVEWGELASFVETNVYYLAFVEDTCTEFCTRLLTACVNEPGSDPVVNCVLSKLVLMDGKHQKQIQEDSLDTIIADKDLVEKVLVNAFPLIRGAFVKRLLADTGGRVVFFEYCAMVLKGASGEEGARDRGLVEGVCTINDDGGGGRGGGGDFEDVDEGLREEVVRAVGGFSGHVMHRWWREAVLRALVSMKAWDVVEVLMRGLAVEGGLEEEEVVVVGAIRGLCDHKLDSEDWGGLEAAMRLMYDLAKKDGDGDKPADVIIDYLAHRVGKRTTTEDVSVFEKIVALTATRVLKPDCGLELLRLYTLSGSGVRNTMIILLFKAAEDGELRDELSVAWDRLQRMREGRQALFDEGDGGGGVGGGVVGEEEEVEVEGIDDLWDRVKSGKYYDDSTG</sequence>
<gene>
    <name evidence="2" type="ORF">TrST_g5233</name>
</gene>
<feature type="region of interest" description="Disordered" evidence="1">
    <location>
        <begin position="1"/>
        <end position="135"/>
    </location>
</feature>
<dbReference type="Proteomes" id="UP001165085">
    <property type="component" value="Unassembled WGS sequence"/>
</dbReference>
<evidence type="ECO:0000313" key="3">
    <source>
        <dbReference type="Proteomes" id="UP001165085"/>
    </source>
</evidence>
<reference evidence="3" key="1">
    <citation type="journal article" date="2023" name="Commun. Biol.">
        <title>Genome analysis of Parmales, the sister group of diatoms, reveals the evolutionary specialization of diatoms from phago-mixotrophs to photoautotrophs.</title>
        <authorList>
            <person name="Ban H."/>
            <person name="Sato S."/>
            <person name="Yoshikawa S."/>
            <person name="Yamada K."/>
            <person name="Nakamura Y."/>
            <person name="Ichinomiya M."/>
            <person name="Sato N."/>
            <person name="Blanc-Mathieu R."/>
            <person name="Endo H."/>
            <person name="Kuwata A."/>
            <person name="Ogata H."/>
        </authorList>
    </citation>
    <scope>NUCLEOTIDE SEQUENCE [LARGE SCALE GENOMIC DNA]</scope>
    <source>
        <strain evidence="3">NIES 3701</strain>
    </source>
</reference>
<feature type="compositionally biased region" description="Low complexity" evidence="1">
    <location>
        <begin position="28"/>
        <end position="48"/>
    </location>
</feature>
<protein>
    <recommendedName>
        <fullName evidence="4">PDZ domain-containing protein</fullName>
    </recommendedName>
</protein>
<keyword evidence="3" id="KW-1185">Reference proteome</keyword>
<evidence type="ECO:0008006" key="4">
    <source>
        <dbReference type="Google" id="ProtNLM"/>
    </source>
</evidence>
<evidence type="ECO:0000313" key="2">
    <source>
        <dbReference type="EMBL" id="GMH58780.1"/>
    </source>
</evidence>
<feature type="compositionally biased region" description="Polar residues" evidence="1">
    <location>
        <begin position="571"/>
        <end position="582"/>
    </location>
</feature>
<comment type="caution">
    <text evidence="2">The sequence shown here is derived from an EMBL/GenBank/DDBJ whole genome shotgun (WGS) entry which is preliminary data.</text>
</comment>
<dbReference type="InterPro" id="IPR036034">
    <property type="entry name" value="PDZ_sf"/>
</dbReference>
<feature type="compositionally biased region" description="Polar residues" evidence="1">
    <location>
        <begin position="17"/>
        <end position="27"/>
    </location>
</feature>
<organism evidence="2 3">
    <name type="scientific">Triparma strigata</name>
    <dbReference type="NCBI Taxonomy" id="1606541"/>
    <lineage>
        <taxon>Eukaryota</taxon>
        <taxon>Sar</taxon>
        <taxon>Stramenopiles</taxon>
        <taxon>Ochrophyta</taxon>
        <taxon>Bolidophyceae</taxon>
        <taxon>Parmales</taxon>
        <taxon>Triparmaceae</taxon>
        <taxon>Triparma</taxon>
    </lineage>
</organism>